<keyword evidence="3" id="KW-0479">Metal-binding</keyword>
<evidence type="ECO:0000313" key="7">
    <source>
        <dbReference type="Proteomes" id="UP001444661"/>
    </source>
</evidence>
<evidence type="ECO:0008006" key="8">
    <source>
        <dbReference type="Google" id="ProtNLM"/>
    </source>
</evidence>
<evidence type="ECO:0000256" key="4">
    <source>
        <dbReference type="ARBA" id="ARBA00023004"/>
    </source>
</evidence>
<keyword evidence="5" id="KW-0732">Signal</keyword>
<comment type="caution">
    <text evidence="6">The sequence shown here is derived from an EMBL/GenBank/DDBJ whole genome shotgun (WGS) entry which is preliminary data.</text>
</comment>
<feature type="chain" id="PRO_5045869934" description="Cytochrome P450" evidence="5">
    <location>
        <begin position="21"/>
        <end position="413"/>
    </location>
</feature>
<evidence type="ECO:0000313" key="6">
    <source>
        <dbReference type="EMBL" id="KAK8051078.1"/>
    </source>
</evidence>
<dbReference type="InterPro" id="IPR036396">
    <property type="entry name" value="Cyt_P450_sf"/>
</dbReference>
<comment type="similarity">
    <text evidence="1">Belongs to the cytochrome P450 family.</text>
</comment>
<dbReference type="PANTHER" id="PTHR24305:SF166">
    <property type="entry name" value="CYTOCHROME P450 12A4, MITOCHONDRIAL-RELATED"/>
    <property type="match status" value="1"/>
</dbReference>
<evidence type="ECO:0000256" key="1">
    <source>
        <dbReference type="ARBA" id="ARBA00010617"/>
    </source>
</evidence>
<protein>
    <recommendedName>
        <fullName evidence="8">Cytochrome P450</fullName>
    </recommendedName>
</protein>
<dbReference type="PANTHER" id="PTHR24305">
    <property type="entry name" value="CYTOCHROME P450"/>
    <property type="match status" value="1"/>
</dbReference>
<dbReference type="Pfam" id="PF00067">
    <property type="entry name" value="p450"/>
    <property type="match status" value="1"/>
</dbReference>
<gene>
    <name evidence="6" type="ORF">PG993_002463</name>
</gene>
<dbReference type="Gene3D" id="1.10.630.10">
    <property type="entry name" value="Cytochrome P450"/>
    <property type="match status" value="1"/>
</dbReference>
<dbReference type="SUPFAM" id="SSF48264">
    <property type="entry name" value="Cytochrome P450"/>
    <property type="match status" value="1"/>
</dbReference>
<keyword evidence="7" id="KW-1185">Reference proteome</keyword>
<keyword evidence="2" id="KW-0349">Heme</keyword>
<dbReference type="InterPro" id="IPR050121">
    <property type="entry name" value="Cytochrome_P450_monoxygenase"/>
</dbReference>
<sequence length="413" mass="46015">MARTLLASSLILICCFASLAYRWHRLCHIPGPFWTSFLPRRGSRRRFGCLWPLDLRRASDQCGGLIRVGPNQLVTSDIDAIIRINSPSFGYSGVPASSFQDRSHCSFSCPEGKKCSRQAAPCGYKGDSQLEAIADRQCDRLIRLIGKEFASTKVASRPLEMNSASRWLVSNILGDLMSSGPCASLEEGEGRCNMSGVRRSFLSRIVAALLPVRMTRACRCHFDSDKVPGSWDEHELAQHHHKTDLCEVDEEVTKRVPDELRDWAHLTADALTTVILYLLTSPAAYHKLKTEIIGWSVLQESRFSTAPVPRALPPPPGLPYLRAVVKEGCRMSEAVGTVPPVYRRSPKMVDTISDFQIPGGTEIGPDFVGIMRAKKHWGNGAEVFRPERWLEANDEETRLTMERALDILWGGHG</sequence>
<accession>A0ABR1TZD6</accession>
<dbReference type="InterPro" id="IPR001128">
    <property type="entry name" value="Cyt_P450"/>
</dbReference>
<dbReference type="Proteomes" id="UP001444661">
    <property type="component" value="Unassembled WGS sequence"/>
</dbReference>
<reference evidence="6 7" key="1">
    <citation type="submission" date="2023-01" db="EMBL/GenBank/DDBJ databases">
        <title>Analysis of 21 Apiospora genomes using comparative genomics revels a genus with tremendous synthesis potential of carbohydrate active enzymes and secondary metabolites.</title>
        <authorList>
            <person name="Sorensen T."/>
        </authorList>
    </citation>
    <scope>NUCLEOTIDE SEQUENCE [LARGE SCALE GENOMIC DNA]</scope>
    <source>
        <strain evidence="6 7">CBS 33761</strain>
    </source>
</reference>
<evidence type="ECO:0000256" key="2">
    <source>
        <dbReference type="ARBA" id="ARBA00022617"/>
    </source>
</evidence>
<keyword evidence="4" id="KW-0408">Iron</keyword>
<name>A0ABR1TZD6_9PEZI</name>
<proteinExistence type="inferred from homology"/>
<organism evidence="6 7">
    <name type="scientific">Apiospora rasikravindrae</name>
    <dbReference type="NCBI Taxonomy" id="990691"/>
    <lineage>
        <taxon>Eukaryota</taxon>
        <taxon>Fungi</taxon>
        <taxon>Dikarya</taxon>
        <taxon>Ascomycota</taxon>
        <taxon>Pezizomycotina</taxon>
        <taxon>Sordariomycetes</taxon>
        <taxon>Xylariomycetidae</taxon>
        <taxon>Amphisphaeriales</taxon>
        <taxon>Apiosporaceae</taxon>
        <taxon>Apiospora</taxon>
    </lineage>
</organism>
<evidence type="ECO:0000256" key="5">
    <source>
        <dbReference type="SAM" id="SignalP"/>
    </source>
</evidence>
<dbReference type="EMBL" id="JAQQWK010000002">
    <property type="protein sequence ID" value="KAK8051078.1"/>
    <property type="molecule type" value="Genomic_DNA"/>
</dbReference>
<evidence type="ECO:0000256" key="3">
    <source>
        <dbReference type="ARBA" id="ARBA00022723"/>
    </source>
</evidence>
<feature type="signal peptide" evidence="5">
    <location>
        <begin position="1"/>
        <end position="20"/>
    </location>
</feature>